<dbReference type="Proteomes" id="UP000002218">
    <property type="component" value="Chromosome"/>
</dbReference>
<protein>
    <submittedName>
        <fullName evidence="2">Uncharacterized protein</fullName>
    </submittedName>
</protein>
<dbReference type="eggNOG" id="COG0332">
    <property type="taxonomic scope" value="Bacteria"/>
</dbReference>
<evidence type="ECO:0000313" key="2">
    <source>
        <dbReference type="EMBL" id="ACV80178.1"/>
    </source>
</evidence>
<dbReference type="EMBL" id="CP001737">
    <property type="protein sequence ID" value="ACV80178.1"/>
    <property type="molecule type" value="Genomic_DNA"/>
</dbReference>
<dbReference type="HOGENOM" id="CLU_952899_0_0_11"/>
<dbReference type="OrthoDB" id="3368027at2"/>
<sequence length="292" mass="30771">MTAVIGAPAPLRHPEPTAPQPVRAARFPRSAGRPAGPGLRPMWAERLTGDPLPPPGDPEPVGHAFADMCAELLDPIQASGPLELVVLAHVTPDLDPRDSVAGALAEPDLLVFAVSDQGRLAPFTALQVAAAWPDRSRAAVIVLDQAVVPYRDPDLSALDGRFDHAVALNPDLGFEPVRQWAGVTGDRVADVLGPALAAEHPDLVILGPALPPPDGWNWCRAPGDQLGTAVFAALGAVLDDTTETGQRPRRVTVVEYEPALGGLALVTWSAPARPARHLAPVPELPPDRTNHR</sequence>
<dbReference type="STRING" id="479431.Namu_3883"/>
<dbReference type="AlphaFoldDB" id="C8XGU7"/>
<organism evidence="2 3">
    <name type="scientific">Nakamurella multipartita (strain ATCC 700099 / DSM 44233 / CIP 104796 / JCM 9543 / NBRC 105858 / Y-104)</name>
    <name type="common">Microsphaera multipartita</name>
    <dbReference type="NCBI Taxonomy" id="479431"/>
    <lineage>
        <taxon>Bacteria</taxon>
        <taxon>Bacillati</taxon>
        <taxon>Actinomycetota</taxon>
        <taxon>Actinomycetes</taxon>
        <taxon>Nakamurellales</taxon>
        <taxon>Nakamurellaceae</taxon>
        <taxon>Nakamurella</taxon>
    </lineage>
</organism>
<gene>
    <name evidence="2" type="ordered locus">Namu_3883</name>
</gene>
<reference evidence="3" key="1">
    <citation type="submission" date="2009-09" db="EMBL/GenBank/DDBJ databases">
        <title>The complete genome of Nakamurella multipartita DSM 44233.</title>
        <authorList>
            <consortium name="US DOE Joint Genome Institute (JGI-PGF)"/>
            <person name="Lucas S."/>
            <person name="Copeland A."/>
            <person name="Lapidus A."/>
            <person name="Glavina del Rio T."/>
            <person name="Dalin E."/>
            <person name="Tice H."/>
            <person name="Bruce D."/>
            <person name="Goodwin L."/>
            <person name="Pitluck S."/>
            <person name="Kyrpides N."/>
            <person name="Mavromatis K."/>
            <person name="Ivanova N."/>
            <person name="Ovchinnikova G."/>
            <person name="Sims D."/>
            <person name="Meincke L."/>
            <person name="Brettin T."/>
            <person name="Detter J.C."/>
            <person name="Han C."/>
            <person name="Larimer F."/>
            <person name="Land M."/>
            <person name="Hauser L."/>
            <person name="Markowitz V."/>
            <person name="Cheng J.-F."/>
            <person name="Hugenholtz P."/>
            <person name="Woyke T."/>
            <person name="Wu D."/>
            <person name="Klenk H.-P."/>
            <person name="Eisen J.A."/>
        </authorList>
    </citation>
    <scope>NUCLEOTIDE SEQUENCE [LARGE SCALE GENOMIC DNA]</scope>
    <source>
        <strain evidence="3">ATCC 700099 / DSM 44233 / CIP 104796 / JCM 9543 / NBRC 105858 / Y-104</strain>
    </source>
</reference>
<evidence type="ECO:0000313" key="3">
    <source>
        <dbReference type="Proteomes" id="UP000002218"/>
    </source>
</evidence>
<evidence type="ECO:0000256" key="1">
    <source>
        <dbReference type="SAM" id="MobiDB-lite"/>
    </source>
</evidence>
<keyword evidence="3" id="KW-1185">Reference proteome</keyword>
<dbReference type="InParanoid" id="C8XGU7"/>
<reference evidence="2 3" key="2">
    <citation type="journal article" date="2010" name="Stand. Genomic Sci.">
        <title>Complete genome sequence of Nakamurella multipartita type strain (Y-104).</title>
        <authorList>
            <person name="Tice H."/>
            <person name="Mayilraj S."/>
            <person name="Sims D."/>
            <person name="Lapidus A."/>
            <person name="Nolan M."/>
            <person name="Lucas S."/>
            <person name="Glavina Del Rio T."/>
            <person name="Copeland A."/>
            <person name="Cheng J.F."/>
            <person name="Meincke L."/>
            <person name="Bruce D."/>
            <person name="Goodwin L."/>
            <person name="Pitluck S."/>
            <person name="Ivanova N."/>
            <person name="Mavromatis K."/>
            <person name="Ovchinnikova G."/>
            <person name="Pati A."/>
            <person name="Chen A."/>
            <person name="Palaniappan K."/>
            <person name="Land M."/>
            <person name="Hauser L."/>
            <person name="Chang Y.J."/>
            <person name="Jeffries C.D."/>
            <person name="Detter J.C."/>
            <person name="Brettin T."/>
            <person name="Rohde M."/>
            <person name="Goker M."/>
            <person name="Bristow J."/>
            <person name="Eisen J.A."/>
            <person name="Markowitz V."/>
            <person name="Hugenholtz P."/>
            <person name="Kyrpides N.C."/>
            <person name="Klenk H.P."/>
            <person name="Chen F."/>
        </authorList>
    </citation>
    <scope>NUCLEOTIDE SEQUENCE [LARGE SCALE GENOMIC DNA]</scope>
    <source>
        <strain evidence="3">ATCC 700099 / DSM 44233 / CIP 104796 / JCM 9543 / NBRC 105858 / Y-104</strain>
    </source>
</reference>
<proteinExistence type="predicted"/>
<dbReference type="RefSeq" id="WP_015749005.1">
    <property type="nucleotide sequence ID" value="NC_013235.1"/>
</dbReference>
<feature type="region of interest" description="Disordered" evidence="1">
    <location>
        <begin position="1"/>
        <end position="57"/>
    </location>
</feature>
<name>C8XGU7_NAKMY</name>
<accession>C8XGU7</accession>
<dbReference type="KEGG" id="nml:Namu_3883"/>